<proteinExistence type="predicted"/>
<evidence type="ECO:0000256" key="1">
    <source>
        <dbReference type="SAM" id="MobiDB-lite"/>
    </source>
</evidence>
<dbReference type="eggNOG" id="KOG3599">
    <property type="taxonomic scope" value="Eukaryota"/>
</dbReference>
<evidence type="ECO:0000313" key="2">
    <source>
        <dbReference type="EMBL" id="EFP07143.1"/>
    </source>
</evidence>
<dbReference type="AlphaFoldDB" id="E3NMB5"/>
<gene>
    <name evidence="2" type="ORF">CRE_25965</name>
</gene>
<sequence>MQESVFSIVDRIENVNATLQTIEKQRIQQQDGGNLMNLSALLTSQVRNSESARRPTITSIADKKEE</sequence>
<dbReference type="Proteomes" id="UP000008281">
    <property type="component" value="Unassembled WGS sequence"/>
</dbReference>
<evidence type="ECO:0000313" key="3">
    <source>
        <dbReference type="Proteomes" id="UP000008281"/>
    </source>
</evidence>
<dbReference type="EMBL" id="DS269013">
    <property type="protein sequence ID" value="EFP07143.1"/>
    <property type="molecule type" value="Genomic_DNA"/>
</dbReference>
<organism evidence="3">
    <name type="scientific">Caenorhabditis remanei</name>
    <name type="common">Caenorhabditis vulgaris</name>
    <dbReference type="NCBI Taxonomy" id="31234"/>
    <lineage>
        <taxon>Eukaryota</taxon>
        <taxon>Metazoa</taxon>
        <taxon>Ecdysozoa</taxon>
        <taxon>Nematoda</taxon>
        <taxon>Chromadorea</taxon>
        <taxon>Rhabditida</taxon>
        <taxon>Rhabditina</taxon>
        <taxon>Rhabditomorpha</taxon>
        <taxon>Rhabditoidea</taxon>
        <taxon>Rhabditidae</taxon>
        <taxon>Peloderinae</taxon>
        <taxon>Caenorhabditis</taxon>
    </lineage>
</organism>
<dbReference type="InParanoid" id="E3NMB5"/>
<dbReference type="HOGENOM" id="CLU_2833649_0_0_1"/>
<keyword evidence="3" id="KW-1185">Reference proteome</keyword>
<dbReference type="STRING" id="31234.E3NMB5"/>
<dbReference type="Gene3D" id="1.20.5.340">
    <property type="match status" value="1"/>
</dbReference>
<accession>E3NMB5</accession>
<name>E3NMB5_CAERE</name>
<protein>
    <submittedName>
        <fullName evidence="2">Uncharacterized protein</fullName>
    </submittedName>
</protein>
<reference evidence="2" key="1">
    <citation type="submission" date="2007-07" db="EMBL/GenBank/DDBJ databases">
        <title>PCAP assembly of the Caenorhabditis remanei genome.</title>
        <authorList>
            <consortium name="The Caenorhabditis remanei Sequencing Consortium"/>
            <person name="Wilson R.K."/>
        </authorList>
    </citation>
    <scope>NUCLEOTIDE SEQUENCE [LARGE SCALE GENOMIC DNA]</scope>
    <source>
        <strain evidence="2">PB4641</strain>
    </source>
</reference>
<feature type="region of interest" description="Disordered" evidence="1">
    <location>
        <begin position="45"/>
        <end position="66"/>
    </location>
</feature>